<protein>
    <recommendedName>
        <fullName evidence="2">Peptidase C39 domain-containing protein</fullName>
    </recommendedName>
</protein>
<dbReference type="Pfam" id="PF03412">
    <property type="entry name" value="Peptidase_C39"/>
    <property type="match status" value="1"/>
</dbReference>
<feature type="chain" id="PRO_5037502577" description="Peptidase C39 domain-containing protein" evidence="1">
    <location>
        <begin position="23"/>
        <end position="225"/>
    </location>
</feature>
<dbReference type="GO" id="GO:0008233">
    <property type="term" value="F:peptidase activity"/>
    <property type="evidence" value="ECO:0007669"/>
    <property type="project" value="InterPro"/>
</dbReference>
<dbReference type="CDD" id="cd02423">
    <property type="entry name" value="Peptidase_C39G"/>
    <property type="match status" value="1"/>
</dbReference>
<dbReference type="GO" id="GO:0005524">
    <property type="term" value="F:ATP binding"/>
    <property type="evidence" value="ECO:0007669"/>
    <property type="project" value="InterPro"/>
</dbReference>
<gene>
    <name evidence="3" type="ORF">GCM10011396_42340</name>
</gene>
<reference evidence="3" key="2">
    <citation type="submission" date="2020-09" db="EMBL/GenBank/DDBJ databases">
        <authorList>
            <person name="Sun Q."/>
            <person name="Zhou Y."/>
        </authorList>
    </citation>
    <scope>NUCLEOTIDE SEQUENCE</scope>
    <source>
        <strain evidence="3">CGMCC 1.10998</strain>
    </source>
</reference>
<name>A0A916UXV3_9BURK</name>
<sequence>MKSLSTVVLAATLLLPALLSRAVEIAGIGGSYAVPVSSMKEVRNKTTIIQQTDFSCGSAAIATLLSHQYGFQVTEQVVFEEMYANGEQQKIRKEGFSLLDMKLFLERHGFQADGFEQPLDTLKEAKIPAIVLIKDRGYNHFVVIKGLKDDRVLIGDPARGTRSIPRSTFDAMWNSRLLFVIHNKTNMAKFNEAVDWRSAPPAPIVGSIGDQFRNVALPKFGPGDF</sequence>
<proteinExistence type="predicted"/>
<evidence type="ECO:0000313" key="3">
    <source>
        <dbReference type="EMBL" id="GGC90632.1"/>
    </source>
</evidence>
<feature type="domain" description="Peptidase C39" evidence="2">
    <location>
        <begin position="50"/>
        <end position="180"/>
    </location>
</feature>
<dbReference type="PROSITE" id="PS50990">
    <property type="entry name" value="PEPTIDASE_C39"/>
    <property type="match status" value="1"/>
</dbReference>
<dbReference type="EMBL" id="BMED01000005">
    <property type="protein sequence ID" value="GGC90632.1"/>
    <property type="molecule type" value="Genomic_DNA"/>
</dbReference>
<evidence type="ECO:0000256" key="1">
    <source>
        <dbReference type="SAM" id="SignalP"/>
    </source>
</evidence>
<organism evidence="3 4">
    <name type="scientific">Undibacterium terreum</name>
    <dbReference type="NCBI Taxonomy" id="1224302"/>
    <lineage>
        <taxon>Bacteria</taxon>
        <taxon>Pseudomonadati</taxon>
        <taxon>Pseudomonadota</taxon>
        <taxon>Betaproteobacteria</taxon>
        <taxon>Burkholderiales</taxon>
        <taxon>Oxalobacteraceae</taxon>
        <taxon>Undibacterium</taxon>
    </lineage>
</organism>
<dbReference type="Gene3D" id="3.90.70.10">
    <property type="entry name" value="Cysteine proteinases"/>
    <property type="match status" value="1"/>
</dbReference>
<feature type="signal peptide" evidence="1">
    <location>
        <begin position="1"/>
        <end position="22"/>
    </location>
</feature>
<keyword evidence="1" id="KW-0732">Signal</keyword>
<reference evidence="3" key="1">
    <citation type="journal article" date="2014" name="Int. J. Syst. Evol. Microbiol.">
        <title>Complete genome sequence of Corynebacterium casei LMG S-19264T (=DSM 44701T), isolated from a smear-ripened cheese.</title>
        <authorList>
            <consortium name="US DOE Joint Genome Institute (JGI-PGF)"/>
            <person name="Walter F."/>
            <person name="Albersmeier A."/>
            <person name="Kalinowski J."/>
            <person name="Ruckert C."/>
        </authorList>
    </citation>
    <scope>NUCLEOTIDE SEQUENCE</scope>
    <source>
        <strain evidence="3">CGMCC 1.10998</strain>
    </source>
</reference>
<dbReference type="AlphaFoldDB" id="A0A916UXV3"/>
<dbReference type="InterPro" id="IPR005074">
    <property type="entry name" value="Peptidase_C39"/>
</dbReference>
<dbReference type="GO" id="GO:0016020">
    <property type="term" value="C:membrane"/>
    <property type="evidence" value="ECO:0007669"/>
    <property type="project" value="InterPro"/>
</dbReference>
<accession>A0A916UXV3</accession>
<dbReference type="GO" id="GO:0006508">
    <property type="term" value="P:proteolysis"/>
    <property type="evidence" value="ECO:0007669"/>
    <property type="project" value="InterPro"/>
</dbReference>
<keyword evidence="4" id="KW-1185">Reference proteome</keyword>
<evidence type="ECO:0000313" key="4">
    <source>
        <dbReference type="Proteomes" id="UP000637423"/>
    </source>
</evidence>
<evidence type="ECO:0000259" key="2">
    <source>
        <dbReference type="PROSITE" id="PS50990"/>
    </source>
</evidence>
<comment type="caution">
    <text evidence="3">The sequence shown here is derived from an EMBL/GenBank/DDBJ whole genome shotgun (WGS) entry which is preliminary data.</text>
</comment>
<dbReference type="Proteomes" id="UP000637423">
    <property type="component" value="Unassembled WGS sequence"/>
</dbReference>